<keyword evidence="7 10" id="KW-1133">Transmembrane helix</keyword>
<dbReference type="PATRIC" id="fig|56193.3.peg.1195"/>
<dbReference type="PRINTS" id="PR00164">
    <property type="entry name" value="ABC2TRNSPORT"/>
</dbReference>
<evidence type="ECO:0000256" key="8">
    <source>
        <dbReference type="ARBA" id="ARBA00023047"/>
    </source>
</evidence>
<feature type="transmembrane region" description="Helical" evidence="10">
    <location>
        <begin position="67"/>
        <end position="85"/>
    </location>
</feature>
<dbReference type="PANTHER" id="PTHR30413">
    <property type="entry name" value="INNER MEMBRANE TRANSPORT PERMEASE"/>
    <property type="match status" value="1"/>
</dbReference>
<dbReference type="AlphaFoldDB" id="A0A0M3ASC2"/>
<protein>
    <submittedName>
        <fullName evidence="12">Sugar ABC transporter permease</fullName>
    </submittedName>
</protein>
<feature type="transmembrane region" description="Helical" evidence="10">
    <location>
        <begin position="182"/>
        <end position="200"/>
    </location>
</feature>
<evidence type="ECO:0000313" key="13">
    <source>
        <dbReference type="Proteomes" id="UP000033874"/>
    </source>
</evidence>
<keyword evidence="8" id="KW-0625">Polysaccharide transport</keyword>
<dbReference type="EMBL" id="LBIC01000002">
    <property type="protein sequence ID" value="KKW93112.1"/>
    <property type="molecule type" value="Genomic_DNA"/>
</dbReference>
<dbReference type="GO" id="GO:0043190">
    <property type="term" value="C:ATP-binding cassette (ABC) transporter complex"/>
    <property type="evidence" value="ECO:0007669"/>
    <property type="project" value="InterPro"/>
</dbReference>
<feature type="transmembrane region" description="Helical" evidence="10">
    <location>
        <begin position="238"/>
        <end position="256"/>
    </location>
</feature>
<evidence type="ECO:0000256" key="7">
    <source>
        <dbReference type="ARBA" id="ARBA00022989"/>
    </source>
</evidence>
<evidence type="ECO:0000256" key="10">
    <source>
        <dbReference type="SAM" id="Phobius"/>
    </source>
</evidence>
<dbReference type="RefSeq" id="WP_046762682.1">
    <property type="nucleotide sequence ID" value="NZ_LBIC01000002.1"/>
</dbReference>
<sequence>MQHAATFQSFFRSLRIQWRVIHALLMREVLTRYGRHNIGFLWLFVEPMIFTIGVTAIWTFMKALHGVEIPIEAFALTGYSSLLVWRNMPARCMFAITINEALMHHNNVRPIDIYLSRILLEAIGTTMSFIVLGLLFISIGWMEPPENLLKVIAGWAFLIWFGASLAMLLGTLSEKHDMVEKFWHPAAYLMFPFGGAAFLVDAMPVAVQPYILLLPQVSGTELLRDGFFGSKVHAHYDLIYVIAVNMLFMLVALIHMRKIQK</sequence>
<evidence type="ECO:0000313" key="12">
    <source>
        <dbReference type="EMBL" id="KKW93112.1"/>
    </source>
</evidence>
<evidence type="ECO:0000256" key="4">
    <source>
        <dbReference type="ARBA" id="ARBA00022475"/>
    </source>
</evidence>
<comment type="similarity">
    <text evidence="2">Belongs to the ABC-2 integral membrane protein family.</text>
</comment>
<evidence type="ECO:0000256" key="3">
    <source>
        <dbReference type="ARBA" id="ARBA00022448"/>
    </source>
</evidence>
<comment type="subcellular location">
    <subcellularLocation>
        <location evidence="1">Cell membrane</location>
        <topology evidence="1">Multi-pass membrane protein</topology>
    </subcellularLocation>
</comment>
<keyword evidence="5" id="KW-0762">Sugar transport</keyword>
<keyword evidence="4" id="KW-1003">Cell membrane</keyword>
<evidence type="ECO:0000259" key="11">
    <source>
        <dbReference type="Pfam" id="PF01061"/>
    </source>
</evidence>
<name>A0A0M3ASC2_9SPHN</name>
<gene>
    <name evidence="12" type="ORF">YP76_05755</name>
</gene>
<dbReference type="Proteomes" id="UP000033874">
    <property type="component" value="Unassembled WGS sequence"/>
</dbReference>
<evidence type="ECO:0000256" key="9">
    <source>
        <dbReference type="ARBA" id="ARBA00023136"/>
    </source>
</evidence>
<dbReference type="PANTHER" id="PTHR30413:SF10">
    <property type="entry name" value="CAPSULE POLYSACCHARIDE EXPORT INNER-MEMBRANE PROTEIN CTRC"/>
    <property type="match status" value="1"/>
</dbReference>
<reference evidence="12 13" key="1">
    <citation type="submission" date="2015-04" db="EMBL/GenBank/DDBJ databases">
        <title>Genome sequence of aromatic hydrocarbons-degrading Sphingobium chungbukense DJ77.</title>
        <authorList>
            <person name="Kim Y.-C."/>
            <person name="Chae J.-C."/>
        </authorList>
    </citation>
    <scope>NUCLEOTIDE SEQUENCE [LARGE SCALE GENOMIC DNA]</scope>
    <source>
        <strain evidence="12 13">DJ77</strain>
    </source>
</reference>
<keyword evidence="6 10" id="KW-0812">Transmembrane</keyword>
<keyword evidence="3" id="KW-0813">Transport</keyword>
<dbReference type="GO" id="GO:0140359">
    <property type="term" value="F:ABC-type transporter activity"/>
    <property type="evidence" value="ECO:0007669"/>
    <property type="project" value="InterPro"/>
</dbReference>
<comment type="caution">
    <text evidence="12">The sequence shown here is derived from an EMBL/GenBank/DDBJ whole genome shotgun (WGS) entry which is preliminary data.</text>
</comment>
<keyword evidence="13" id="KW-1185">Reference proteome</keyword>
<feature type="domain" description="ABC-2 type transporter transmembrane" evidence="11">
    <location>
        <begin position="21"/>
        <end position="228"/>
    </location>
</feature>
<dbReference type="InterPro" id="IPR000412">
    <property type="entry name" value="ABC_2_transport"/>
</dbReference>
<accession>A0A0M3ASC2</accession>
<dbReference type="GO" id="GO:0015920">
    <property type="term" value="P:lipopolysaccharide transport"/>
    <property type="evidence" value="ECO:0007669"/>
    <property type="project" value="TreeGrafter"/>
</dbReference>
<feature type="transmembrane region" description="Helical" evidence="10">
    <location>
        <begin position="148"/>
        <end position="170"/>
    </location>
</feature>
<dbReference type="STRING" id="56193.YP76_05755"/>
<evidence type="ECO:0000256" key="1">
    <source>
        <dbReference type="ARBA" id="ARBA00004651"/>
    </source>
</evidence>
<evidence type="ECO:0000256" key="2">
    <source>
        <dbReference type="ARBA" id="ARBA00007783"/>
    </source>
</evidence>
<organism evidence="12 13">
    <name type="scientific">Sphingobium chungbukense</name>
    <dbReference type="NCBI Taxonomy" id="56193"/>
    <lineage>
        <taxon>Bacteria</taxon>
        <taxon>Pseudomonadati</taxon>
        <taxon>Pseudomonadota</taxon>
        <taxon>Alphaproteobacteria</taxon>
        <taxon>Sphingomonadales</taxon>
        <taxon>Sphingomonadaceae</taxon>
        <taxon>Sphingobium</taxon>
    </lineage>
</organism>
<evidence type="ECO:0000256" key="6">
    <source>
        <dbReference type="ARBA" id="ARBA00022692"/>
    </source>
</evidence>
<feature type="transmembrane region" description="Helical" evidence="10">
    <location>
        <begin position="40"/>
        <end position="61"/>
    </location>
</feature>
<dbReference type="Pfam" id="PF01061">
    <property type="entry name" value="ABC2_membrane"/>
    <property type="match status" value="1"/>
</dbReference>
<keyword evidence="9 10" id="KW-0472">Membrane</keyword>
<evidence type="ECO:0000256" key="5">
    <source>
        <dbReference type="ARBA" id="ARBA00022597"/>
    </source>
</evidence>
<dbReference type="GO" id="GO:0015774">
    <property type="term" value="P:polysaccharide transport"/>
    <property type="evidence" value="ECO:0007669"/>
    <property type="project" value="UniProtKB-KW"/>
</dbReference>
<proteinExistence type="inferred from homology"/>
<feature type="transmembrane region" description="Helical" evidence="10">
    <location>
        <begin position="118"/>
        <end position="142"/>
    </location>
</feature>
<dbReference type="InterPro" id="IPR013525">
    <property type="entry name" value="ABC2_TM"/>
</dbReference>